<dbReference type="EMBL" id="QZBZ01000507">
    <property type="protein sequence ID" value="TIA28945.1"/>
    <property type="molecule type" value="Genomic_DNA"/>
</dbReference>
<organism evidence="1 2">
    <name type="scientific">Aureobasidium pullulans</name>
    <name type="common">Black yeast</name>
    <name type="synonym">Pullularia pullulans</name>
    <dbReference type="NCBI Taxonomy" id="5580"/>
    <lineage>
        <taxon>Eukaryota</taxon>
        <taxon>Fungi</taxon>
        <taxon>Dikarya</taxon>
        <taxon>Ascomycota</taxon>
        <taxon>Pezizomycotina</taxon>
        <taxon>Dothideomycetes</taxon>
        <taxon>Dothideomycetidae</taxon>
        <taxon>Dothideales</taxon>
        <taxon>Saccotheciaceae</taxon>
        <taxon>Aureobasidium</taxon>
    </lineage>
</organism>
<protein>
    <submittedName>
        <fullName evidence="1">Uncharacterized protein</fullName>
    </submittedName>
</protein>
<proteinExistence type="predicted"/>
<reference evidence="1 2" key="1">
    <citation type="submission" date="2018-10" db="EMBL/GenBank/DDBJ databases">
        <title>Fifty Aureobasidium pullulans genomes reveal a recombining polyextremotolerant generalist.</title>
        <authorList>
            <person name="Gostincar C."/>
            <person name="Turk M."/>
            <person name="Zajc J."/>
            <person name="Gunde-Cimerman N."/>
        </authorList>
    </citation>
    <scope>NUCLEOTIDE SEQUENCE [LARGE SCALE GENOMIC DNA]</scope>
    <source>
        <strain evidence="1 2">EXF-1645</strain>
    </source>
</reference>
<dbReference type="Proteomes" id="UP000308724">
    <property type="component" value="Unassembled WGS sequence"/>
</dbReference>
<comment type="caution">
    <text evidence="1">The sequence shown here is derived from an EMBL/GenBank/DDBJ whole genome shotgun (WGS) entry which is preliminary data.</text>
</comment>
<gene>
    <name evidence="1" type="ORF">D6C78_10491</name>
</gene>
<dbReference type="AlphaFoldDB" id="A0A4T0BB54"/>
<accession>A0A4T0BB54</accession>
<evidence type="ECO:0000313" key="2">
    <source>
        <dbReference type="Proteomes" id="UP000308724"/>
    </source>
</evidence>
<sequence length="406" mass="43731">MSHTLIIHNKSPHNQEFEVHGWNNNHNIVVRSNERAKIATQDGSSGAIIAIHDSHEGEQAEITKKGFAGNDFFDISNITGAGGNMTIMHVGDPATMKGHPTFMQALNKAWQHADQRTKDGITKPLHLDSAGKIVRMDATKDNSHLETFVRTFDDQSYVGVGAWNGKAGDSRDNIQSRAAVGSKDILITYSDGDARPDPDNSAVIHTHTLVAKQQAVAVRNSHDGKKSGISLTNRSTHDETYFLYDNYWNGNGTAGANFDHPLKSIRVSAGQTVSVDLSSSFKGRVQRGSIIPATWVEFQLEATNDHKAHGDVSVEQGNDGPAIIRATDGTNTTGGFTTPVHAAESAYQIRSDGQRVIASTMGNRLGGPNQAAIESQKAIRDKVYVTGGTGVPDVASANNHLAVDFY</sequence>
<name>A0A4T0BB54_AURPU</name>
<evidence type="ECO:0000313" key="1">
    <source>
        <dbReference type="EMBL" id="TIA28945.1"/>
    </source>
</evidence>